<sequence length="350" mass="38597">MRDKAILPDEIPQDHPCRKEPESYSKKAIDQVSRYPYMVPSKYEEKYGVLVRYQSDENRGTKNTNKSLFYISVPGLGCGRDREGDADLVRVKWDPETDCLFNEAKCNYHTTAGKTCRVMKINIHPLRAGQQCPDLTDTKGERIHYPKATPDAADNEADIVPTSSSDDEYQANKRKRPAGKRSRASKKAPGVAIADAAVLDDVGEHEQRSTNAAEGPSARSAPVVNERSQVNPSTSDFSARATADSESSLFLQKQLETLQTEHLELQAEVARYRTAQSQSADDRASMLQRVHVAAKLKDLRIAQLKQIAASAGADVSGSLRIDFGVPADTPRQLSLAEDAAYIELSMMQGL</sequence>
<feature type="compositionally biased region" description="Basic residues" evidence="2">
    <location>
        <begin position="172"/>
        <end position="186"/>
    </location>
</feature>
<feature type="region of interest" description="Disordered" evidence="2">
    <location>
        <begin position="1"/>
        <end position="25"/>
    </location>
</feature>
<dbReference type="GeneID" id="77726713"/>
<evidence type="ECO:0000256" key="1">
    <source>
        <dbReference type="SAM" id="Coils"/>
    </source>
</evidence>
<feature type="region of interest" description="Disordered" evidence="2">
    <location>
        <begin position="132"/>
        <end position="241"/>
    </location>
</feature>
<keyword evidence="1" id="KW-0175">Coiled coil</keyword>
<accession>A0AA38H698</accession>
<evidence type="ECO:0000256" key="2">
    <source>
        <dbReference type="SAM" id="MobiDB-lite"/>
    </source>
</evidence>
<feature type="compositionally biased region" description="Polar residues" evidence="2">
    <location>
        <begin position="226"/>
        <end position="237"/>
    </location>
</feature>
<dbReference type="AlphaFoldDB" id="A0AA38H698"/>
<organism evidence="3 4">
    <name type="scientific">Dioszegia hungarica</name>
    <dbReference type="NCBI Taxonomy" id="4972"/>
    <lineage>
        <taxon>Eukaryota</taxon>
        <taxon>Fungi</taxon>
        <taxon>Dikarya</taxon>
        <taxon>Basidiomycota</taxon>
        <taxon>Agaricomycotina</taxon>
        <taxon>Tremellomycetes</taxon>
        <taxon>Tremellales</taxon>
        <taxon>Bulleribasidiaceae</taxon>
        <taxon>Dioszegia</taxon>
    </lineage>
</organism>
<evidence type="ECO:0000313" key="4">
    <source>
        <dbReference type="Proteomes" id="UP001164286"/>
    </source>
</evidence>
<reference evidence="3" key="1">
    <citation type="journal article" date="2022" name="G3 (Bethesda)">
        <title>High quality genome of the basidiomycete yeast Dioszegia hungarica PDD-24b-2 isolated from cloud water.</title>
        <authorList>
            <person name="Jarrige D."/>
            <person name="Haridas S."/>
            <person name="Bleykasten-Grosshans C."/>
            <person name="Joly M."/>
            <person name="Nadalig T."/>
            <person name="Sancelme M."/>
            <person name="Vuilleumier S."/>
            <person name="Grigoriev I.V."/>
            <person name="Amato P."/>
            <person name="Bringel F."/>
        </authorList>
    </citation>
    <scope>NUCLEOTIDE SEQUENCE</scope>
    <source>
        <strain evidence="3">PDD-24b-2</strain>
    </source>
</reference>
<comment type="caution">
    <text evidence="3">The sequence shown here is derived from an EMBL/GenBank/DDBJ whole genome shotgun (WGS) entry which is preliminary data.</text>
</comment>
<proteinExistence type="predicted"/>
<gene>
    <name evidence="3" type="ORF">MKK02DRAFT_28200</name>
</gene>
<evidence type="ECO:0000313" key="3">
    <source>
        <dbReference type="EMBL" id="KAI9634461.1"/>
    </source>
</evidence>
<dbReference type="RefSeq" id="XP_052944238.1">
    <property type="nucleotide sequence ID" value="XM_053087508.1"/>
</dbReference>
<feature type="coiled-coil region" evidence="1">
    <location>
        <begin position="248"/>
        <end position="275"/>
    </location>
</feature>
<dbReference type="EMBL" id="JAKWFO010000007">
    <property type="protein sequence ID" value="KAI9634461.1"/>
    <property type="molecule type" value="Genomic_DNA"/>
</dbReference>
<feature type="compositionally biased region" description="Low complexity" evidence="2">
    <location>
        <begin position="191"/>
        <end position="200"/>
    </location>
</feature>
<dbReference type="Proteomes" id="UP001164286">
    <property type="component" value="Unassembled WGS sequence"/>
</dbReference>
<name>A0AA38H698_9TREE</name>
<keyword evidence="4" id="KW-1185">Reference proteome</keyword>
<protein>
    <submittedName>
        <fullName evidence="3">Uncharacterized protein</fullName>
    </submittedName>
</protein>